<evidence type="ECO:0000256" key="4">
    <source>
        <dbReference type="ARBA" id="ARBA00022240"/>
    </source>
</evidence>
<dbReference type="Proteomes" id="UP000007431">
    <property type="component" value="Unassembled WGS sequence"/>
</dbReference>
<dbReference type="PANTHER" id="PTHR11377">
    <property type="entry name" value="N-MYRISTOYL TRANSFERASE"/>
    <property type="match status" value="1"/>
</dbReference>
<evidence type="ECO:0000256" key="5">
    <source>
        <dbReference type="ARBA" id="ARBA00022679"/>
    </source>
</evidence>
<dbReference type="VEuPathDB" id="FungiDB:SCHCODRAFT_02607476"/>
<dbReference type="STRING" id="578458.D8PVP9"/>
<feature type="domain" description="Glycylpeptide N-tetradecanoyltransferase N-terminal" evidence="10">
    <location>
        <begin position="156"/>
        <end position="315"/>
    </location>
</feature>
<dbReference type="InterPro" id="IPR022676">
    <property type="entry name" value="NMT_N"/>
</dbReference>
<dbReference type="GeneID" id="9587525"/>
<evidence type="ECO:0000313" key="12">
    <source>
        <dbReference type="EMBL" id="EFJ00081.1"/>
    </source>
</evidence>
<dbReference type="PROSITE" id="PS00976">
    <property type="entry name" value="NMT_2"/>
    <property type="match status" value="1"/>
</dbReference>
<evidence type="ECO:0000259" key="11">
    <source>
        <dbReference type="Pfam" id="PF02799"/>
    </source>
</evidence>
<dbReference type="InterPro" id="IPR022677">
    <property type="entry name" value="NMT_C"/>
</dbReference>
<dbReference type="InterPro" id="IPR000903">
    <property type="entry name" value="NMT"/>
</dbReference>
<dbReference type="OMA" id="GWKRDWH"/>
<evidence type="ECO:0000256" key="2">
    <source>
        <dbReference type="ARBA" id="ARBA00011245"/>
    </source>
</evidence>
<dbReference type="PANTHER" id="PTHR11377:SF5">
    <property type="entry name" value="GLYCYLPEPTIDE N-TETRADECANOYLTRANSFERASE"/>
    <property type="match status" value="1"/>
</dbReference>
<evidence type="ECO:0000256" key="9">
    <source>
        <dbReference type="SAM" id="MobiDB-lite"/>
    </source>
</evidence>
<dbReference type="eggNOG" id="KOG2779">
    <property type="taxonomic scope" value="Eukaryota"/>
</dbReference>
<evidence type="ECO:0000313" key="13">
    <source>
        <dbReference type="Proteomes" id="UP000007431"/>
    </source>
</evidence>
<evidence type="ECO:0000256" key="6">
    <source>
        <dbReference type="ARBA" id="ARBA00023315"/>
    </source>
</evidence>
<evidence type="ECO:0000256" key="1">
    <source>
        <dbReference type="ARBA" id="ARBA00009469"/>
    </source>
</evidence>
<reference evidence="12 13" key="1">
    <citation type="journal article" date="2010" name="Nat. Biotechnol.">
        <title>Genome sequence of the model mushroom Schizophyllum commune.</title>
        <authorList>
            <person name="Ohm R.A."/>
            <person name="de Jong J.F."/>
            <person name="Lugones L.G."/>
            <person name="Aerts A."/>
            <person name="Kothe E."/>
            <person name="Stajich J.E."/>
            <person name="de Vries R.P."/>
            <person name="Record E."/>
            <person name="Levasseur A."/>
            <person name="Baker S.E."/>
            <person name="Bartholomew K.A."/>
            <person name="Coutinho P.M."/>
            <person name="Erdmann S."/>
            <person name="Fowler T.J."/>
            <person name="Gathman A.C."/>
            <person name="Lombard V."/>
            <person name="Henrissat B."/>
            <person name="Knabe N."/>
            <person name="Kuees U."/>
            <person name="Lilly W.W."/>
            <person name="Lindquist E."/>
            <person name="Lucas S."/>
            <person name="Magnuson J.K."/>
            <person name="Piumi F."/>
            <person name="Raudaskoski M."/>
            <person name="Salamov A."/>
            <person name="Schmutz J."/>
            <person name="Schwarze F.W.M.R."/>
            <person name="vanKuyk P.A."/>
            <person name="Horton J.S."/>
            <person name="Grigoriev I.V."/>
            <person name="Woesten H.A.B."/>
        </authorList>
    </citation>
    <scope>NUCLEOTIDE SEQUENCE [LARGE SCALE GENOMIC DNA]</scope>
    <source>
        <strain evidence="13">H4-8 / FGSC 9210</strain>
    </source>
</reference>
<comment type="function">
    <text evidence="7">Adds a myristoyl group to the N-terminal glycine residue of certain cellular proteins.</text>
</comment>
<feature type="compositionally biased region" description="Basic residues" evidence="9">
    <location>
        <begin position="54"/>
        <end position="64"/>
    </location>
</feature>
<name>D8PVP9_SCHCM</name>
<feature type="compositionally biased region" description="Low complexity" evidence="9">
    <location>
        <begin position="40"/>
        <end position="52"/>
    </location>
</feature>
<evidence type="ECO:0000256" key="8">
    <source>
        <dbReference type="RuleBase" id="RU004178"/>
    </source>
</evidence>
<keyword evidence="6 7" id="KW-0012">Acyltransferase</keyword>
<dbReference type="AlphaFoldDB" id="D8PVP9"/>
<dbReference type="RefSeq" id="XP_003034983.1">
    <property type="nucleotide sequence ID" value="XM_003034937.1"/>
</dbReference>
<feature type="region of interest" description="Disordered" evidence="9">
    <location>
        <begin position="1"/>
        <end position="73"/>
    </location>
</feature>
<dbReference type="Pfam" id="PF01233">
    <property type="entry name" value="NMT"/>
    <property type="match status" value="1"/>
</dbReference>
<gene>
    <name evidence="12" type="ORF">SCHCODRAFT_65519</name>
</gene>
<dbReference type="HOGENOM" id="CLU_022882_2_0_1"/>
<keyword evidence="13" id="KW-1185">Reference proteome</keyword>
<evidence type="ECO:0000259" key="10">
    <source>
        <dbReference type="Pfam" id="PF01233"/>
    </source>
</evidence>
<dbReference type="InterPro" id="IPR022678">
    <property type="entry name" value="NMT_CS"/>
</dbReference>
<comment type="catalytic activity">
    <reaction evidence="7">
        <text>N-terminal glycyl-[protein] + tetradecanoyl-CoA = N-tetradecanoylglycyl-[protein] + CoA + H(+)</text>
        <dbReference type="Rhea" id="RHEA:15521"/>
        <dbReference type="Rhea" id="RHEA-COMP:12666"/>
        <dbReference type="Rhea" id="RHEA-COMP:12667"/>
        <dbReference type="ChEBI" id="CHEBI:15378"/>
        <dbReference type="ChEBI" id="CHEBI:57287"/>
        <dbReference type="ChEBI" id="CHEBI:57385"/>
        <dbReference type="ChEBI" id="CHEBI:64723"/>
        <dbReference type="ChEBI" id="CHEBI:133050"/>
        <dbReference type="EC" id="2.3.1.97"/>
    </reaction>
</comment>
<comment type="similarity">
    <text evidence="1 8">Belongs to the NMT family.</text>
</comment>
<proteinExistence type="inferred from homology"/>
<dbReference type="KEGG" id="scm:SCHCO_02607476"/>
<organism evidence="13">
    <name type="scientific">Schizophyllum commune (strain H4-8 / FGSC 9210)</name>
    <name type="common">Split gill fungus</name>
    <dbReference type="NCBI Taxonomy" id="578458"/>
    <lineage>
        <taxon>Eukaryota</taxon>
        <taxon>Fungi</taxon>
        <taxon>Dikarya</taxon>
        <taxon>Basidiomycota</taxon>
        <taxon>Agaricomycotina</taxon>
        <taxon>Agaricomycetes</taxon>
        <taxon>Agaricomycetidae</taxon>
        <taxon>Agaricales</taxon>
        <taxon>Schizophyllaceae</taxon>
        <taxon>Schizophyllum</taxon>
    </lineage>
</organism>
<dbReference type="GO" id="GO:0005829">
    <property type="term" value="C:cytosol"/>
    <property type="evidence" value="ECO:0007669"/>
    <property type="project" value="EnsemblFungi"/>
</dbReference>
<dbReference type="InParanoid" id="D8PVP9"/>
<dbReference type="Gene3D" id="3.40.630.30">
    <property type="match status" value="2"/>
</dbReference>
<dbReference type="PIRSF" id="PIRSF015892">
    <property type="entry name" value="N-myristl_transf"/>
    <property type="match status" value="1"/>
</dbReference>
<comment type="subunit">
    <text evidence="2">Monomer.</text>
</comment>
<protein>
    <recommendedName>
        <fullName evidence="4 7">Glycylpeptide N-tetradecanoyltransferase</fullName>
        <ecNumber evidence="3 7">2.3.1.97</ecNumber>
    </recommendedName>
</protein>
<evidence type="ECO:0000256" key="3">
    <source>
        <dbReference type="ARBA" id="ARBA00012923"/>
    </source>
</evidence>
<sequence>MSGAQSHEIQEVTDPDAVASAVEDLEHGSDGSSGDEDAQPTASTSTDPSATTGKKNKKKKKSKAKSALNALRGKKEVPEGVVDVVLDKVKERGGEGAEHANAENVRMALEQIKIMDIMKGKVGLGHATKKDMGDHKFWKTQPVTKYGEQPPEEDGPIEPAVPTDQVRQTPYPLPNDFEWATLDLEDDKENKEVYDLLSANYVEDSDASFRFQYTAEFLRWACTPPGFHKSWHIGVRVKSNKKLVAFISAVPIRLRVRQKEVQASEVNYLCVHKKLRSRRLAPVLIKEVTRQCNLLGTFQAIYTGGVVIPTPVSTCRYYHRSMNIPKLVDIKFTYVPRNSTIARMTRLHKVPEKTSLVGLREMEDRDIEQVAALFAEYMKRFQMVPLMTVEETRHHLLSGRGDGEVVNGRREHQVTWSYVVEDPETHKITDFFSFYSLPSTVINNPKHDVLHAAYLFYYASSAGLDPEADSSGTLKSRLQALVGDALTIANNAKFDVFNALTLMDNSTFLQDLKFGQGDGFLHFYLYNWRTAPLAGVEAIGDTPAGRGIGVVML</sequence>
<keyword evidence="5 7" id="KW-0808">Transferase</keyword>
<dbReference type="EC" id="2.3.1.97" evidence="3 7"/>
<accession>D8PVP9</accession>
<dbReference type="OrthoDB" id="60315at2759"/>
<dbReference type="FunFam" id="3.40.630.30:FF:000042">
    <property type="entry name" value="Glycylpeptide N-tetradecanoyltransferase"/>
    <property type="match status" value="1"/>
</dbReference>
<dbReference type="Pfam" id="PF02799">
    <property type="entry name" value="NMT_C"/>
    <property type="match status" value="1"/>
</dbReference>
<dbReference type="GO" id="GO:0004379">
    <property type="term" value="F:glycylpeptide N-tetradecanoyltransferase activity"/>
    <property type="evidence" value="ECO:0007669"/>
    <property type="project" value="UniProtKB-EC"/>
</dbReference>
<feature type="domain" description="Glycylpeptide N-tetradecanoyltransferase C-terminal" evidence="11">
    <location>
        <begin position="329"/>
        <end position="551"/>
    </location>
</feature>
<dbReference type="EMBL" id="GL377303">
    <property type="protein sequence ID" value="EFJ00081.1"/>
    <property type="molecule type" value="Genomic_DNA"/>
</dbReference>
<dbReference type="SUPFAM" id="SSF55729">
    <property type="entry name" value="Acyl-CoA N-acyltransferases (Nat)"/>
    <property type="match status" value="2"/>
</dbReference>
<dbReference type="InterPro" id="IPR016181">
    <property type="entry name" value="Acyl_CoA_acyltransferase"/>
</dbReference>
<evidence type="ECO:0000256" key="7">
    <source>
        <dbReference type="RuleBase" id="RU000586"/>
    </source>
</evidence>
<dbReference type="FunCoup" id="D8PVP9">
    <property type="interactions" value="667"/>
</dbReference>